<accession>A0A6J4KF49</accession>
<dbReference type="InterPro" id="IPR015867">
    <property type="entry name" value="N-reg_PII/ATP_PRibTrfase_C"/>
</dbReference>
<dbReference type="AlphaFoldDB" id="A0A6J4KF49"/>
<dbReference type="InterPro" id="IPR004323">
    <property type="entry name" value="Ion_tolerance_CutA"/>
</dbReference>
<organism evidence="3">
    <name type="scientific">uncultured Gemmatimonadota bacterium</name>
    <dbReference type="NCBI Taxonomy" id="203437"/>
    <lineage>
        <taxon>Bacteria</taxon>
        <taxon>Pseudomonadati</taxon>
        <taxon>Gemmatimonadota</taxon>
        <taxon>environmental samples</taxon>
    </lineage>
</organism>
<dbReference type="GO" id="GO:0005507">
    <property type="term" value="F:copper ion binding"/>
    <property type="evidence" value="ECO:0007669"/>
    <property type="project" value="TreeGrafter"/>
</dbReference>
<comment type="similarity">
    <text evidence="1">Belongs to the CutA family.</text>
</comment>
<gene>
    <name evidence="3" type="ORF">AVDCRST_MAG68-911</name>
</gene>
<dbReference type="GO" id="GO:0010038">
    <property type="term" value="P:response to metal ion"/>
    <property type="evidence" value="ECO:0007669"/>
    <property type="project" value="InterPro"/>
</dbReference>
<evidence type="ECO:0000313" key="3">
    <source>
        <dbReference type="EMBL" id="CAA9304067.1"/>
    </source>
</evidence>
<dbReference type="PANTHER" id="PTHR23419:SF8">
    <property type="entry name" value="FI09726P"/>
    <property type="match status" value="1"/>
</dbReference>
<proteinExistence type="inferred from homology"/>
<dbReference type="EMBL" id="CADCTW010000039">
    <property type="protein sequence ID" value="CAA9304067.1"/>
    <property type="molecule type" value="Genomic_DNA"/>
</dbReference>
<dbReference type="SUPFAM" id="SSF54913">
    <property type="entry name" value="GlnB-like"/>
    <property type="match status" value="1"/>
</dbReference>
<protein>
    <submittedName>
        <fullName evidence="3">Periplasmic divalent cation tolerance protein CutA</fullName>
    </submittedName>
</protein>
<name>A0A6J4KF49_9BACT</name>
<feature type="compositionally biased region" description="Basic and acidic residues" evidence="2">
    <location>
        <begin position="122"/>
        <end position="131"/>
    </location>
</feature>
<reference evidence="3" key="1">
    <citation type="submission" date="2020-02" db="EMBL/GenBank/DDBJ databases">
        <authorList>
            <person name="Meier V. D."/>
        </authorList>
    </citation>
    <scope>NUCLEOTIDE SEQUENCE</scope>
    <source>
        <strain evidence="3">AVDCRST_MAG68</strain>
    </source>
</reference>
<evidence type="ECO:0000256" key="1">
    <source>
        <dbReference type="ARBA" id="ARBA00010169"/>
    </source>
</evidence>
<dbReference type="InterPro" id="IPR011322">
    <property type="entry name" value="N-reg_PII-like_a/b"/>
</dbReference>
<feature type="region of interest" description="Disordered" evidence="2">
    <location>
        <begin position="106"/>
        <end position="131"/>
    </location>
</feature>
<evidence type="ECO:0000256" key="2">
    <source>
        <dbReference type="SAM" id="MobiDB-lite"/>
    </source>
</evidence>
<dbReference type="Pfam" id="PF03091">
    <property type="entry name" value="CutA1"/>
    <property type="match status" value="1"/>
</dbReference>
<dbReference type="Gene3D" id="3.30.70.120">
    <property type="match status" value="1"/>
</dbReference>
<dbReference type="PANTHER" id="PTHR23419">
    <property type="entry name" value="DIVALENT CATION TOLERANCE CUTA-RELATED"/>
    <property type="match status" value="1"/>
</dbReference>
<sequence>MHDGADLALVLMTAPDAAAGERVGRALVQERLAACATVIPGVVSVYRWEGEVRADGEVQVLLKTRRALVERLFRRAAELHPYDVPELIAAPLSGVSEAYREWVLDETGQPEDQQGGGAELPRATRVDDGSE</sequence>